<keyword evidence="3" id="KW-1185">Reference proteome</keyword>
<organism evidence="2 3">
    <name type="scientific">Giardia intestinalis (strain ATCC 50803 / WB clone C6)</name>
    <name type="common">Giardia lamblia</name>
    <dbReference type="NCBI Taxonomy" id="184922"/>
    <lineage>
        <taxon>Eukaryota</taxon>
        <taxon>Metamonada</taxon>
        <taxon>Diplomonadida</taxon>
        <taxon>Hexamitidae</taxon>
        <taxon>Giardiinae</taxon>
        <taxon>Giardia</taxon>
    </lineage>
</organism>
<dbReference type="VEuPathDB" id="GiardiaDB:GL50803_8449"/>
<evidence type="ECO:0000313" key="2">
    <source>
        <dbReference type="EMBL" id="KAE8304627.1"/>
    </source>
</evidence>
<accession>D3KI95</accession>
<feature type="region of interest" description="Disordered" evidence="1">
    <location>
        <begin position="1"/>
        <end position="140"/>
    </location>
</feature>
<gene>
    <name evidence="2" type="ORF">GL50803_008449</name>
</gene>
<dbReference type="EMBL" id="AACB03000001">
    <property type="protein sequence ID" value="KAE8304627.1"/>
    <property type="molecule type" value="Genomic_DNA"/>
</dbReference>
<evidence type="ECO:0000313" key="3">
    <source>
        <dbReference type="Proteomes" id="UP000001548"/>
    </source>
</evidence>
<feature type="compositionally biased region" description="Low complexity" evidence="1">
    <location>
        <begin position="89"/>
        <end position="104"/>
    </location>
</feature>
<proteinExistence type="predicted"/>
<protein>
    <submittedName>
        <fullName evidence="2">Uncharacterized protein</fullName>
    </submittedName>
</protein>
<comment type="caution">
    <text evidence="2">The sequence shown here is derived from an EMBL/GenBank/DDBJ whole genome shotgun (WGS) entry which is preliminary data.</text>
</comment>
<dbReference type="AlphaFoldDB" id="D3KI95"/>
<name>D3KI95_GIAIC</name>
<reference evidence="2 3" key="1">
    <citation type="journal article" date="2007" name="Science">
        <title>Genomic minimalism in the early diverging intestinal parasite Giardia lamblia.</title>
        <authorList>
            <person name="Morrison H.G."/>
            <person name="McArthur A.G."/>
            <person name="Gillin F.D."/>
            <person name="Aley S.B."/>
            <person name="Adam R.D."/>
            <person name="Olsen G.J."/>
            <person name="Best A.A."/>
            <person name="Cande W.Z."/>
            <person name="Chen F."/>
            <person name="Cipriano M.J."/>
            <person name="Davids B.J."/>
            <person name="Dawson S.C."/>
            <person name="Elmendorf H.G."/>
            <person name="Hehl A.B."/>
            <person name="Holder M.E."/>
            <person name="Huse S.M."/>
            <person name="Kim U.U."/>
            <person name="Lasek-Nesselquist E."/>
            <person name="Manning G."/>
            <person name="Nigam A."/>
            <person name="Nixon J.E."/>
            <person name="Palm D."/>
            <person name="Passamaneck N.E."/>
            <person name="Prabhu A."/>
            <person name="Reich C.I."/>
            <person name="Reiner D.S."/>
            <person name="Samuelson J."/>
            <person name="Svard S.G."/>
            <person name="Sogin M.L."/>
        </authorList>
    </citation>
    <scope>NUCLEOTIDE SEQUENCE [LARGE SCALE GENOMIC DNA]</scope>
    <source>
        <strain evidence="2 3">WB C6</strain>
    </source>
</reference>
<dbReference type="Proteomes" id="UP000001548">
    <property type="component" value="Unassembled WGS sequence"/>
</dbReference>
<sequence length="175" mass="18283">MGQSLAHKSGPPLSRPQTPRIAGSNRSATRPSLPAHAEMPSSGDALRQSARERAPWGGARGGAQTLGRQGAGRIASLFKKPPGGAVSARPGPVRPRVCRPGLRLASAEEPDGSRGGARDGPSGEGRATTEAHSTTRLGVCSTERWSRSCHSVAHLDEWHGSMDTETLLGTGRRQT</sequence>
<dbReference type="HOGENOM" id="CLU_1535373_0_0_1"/>
<evidence type="ECO:0000256" key="1">
    <source>
        <dbReference type="SAM" id="MobiDB-lite"/>
    </source>
</evidence>